<dbReference type="Pfam" id="PF13358">
    <property type="entry name" value="DDE_3"/>
    <property type="match status" value="1"/>
</dbReference>
<evidence type="ECO:0000256" key="7">
    <source>
        <dbReference type="PROSITE-ProRule" id="PRU00552"/>
    </source>
</evidence>
<evidence type="ECO:0000256" key="9">
    <source>
        <dbReference type="SAM" id="MobiDB-lite"/>
    </source>
</evidence>
<feature type="short sequence motif" description="Q motif" evidence="7">
    <location>
        <begin position="244"/>
        <end position="272"/>
    </location>
</feature>
<feature type="domain" description="Helicase ATP-binding" evidence="10">
    <location>
        <begin position="275"/>
        <end position="449"/>
    </location>
</feature>
<feature type="domain" description="DEAD-box RNA helicase Q" evidence="12">
    <location>
        <begin position="244"/>
        <end position="272"/>
    </location>
</feature>
<protein>
    <recommendedName>
        <fullName evidence="2">RNA helicase</fullName>
        <ecNumber evidence="2">3.6.4.13</ecNumber>
    </recommendedName>
</protein>
<dbReference type="InterPro" id="IPR011545">
    <property type="entry name" value="DEAD/DEAH_box_helicase_dom"/>
</dbReference>
<dbReference type="PANTHER" id="PTHR47959">
    <property type="entry name" value="ATP-DEPENDENT RNA HELICASE RHLE-RELATED"/>
    <property type="match status" value="1"/>
</dbReference>
<dbReference type="Pfam" id="PF00270">
    <property type="entry name" value="DEAD"/>
    <property type="match status" value="1"/>
</dbReference>
<dbReference type="InterPro" id="IPR050079">
    <property type="entry name" value="DEAD_box_RNA_helicase"/>
</dbReference>
<keyword evidence="3 8" id="KW-0547">Nucleotide-binding</keyword>
<proteinExistence type="inferred from homology"/>
<organism evidence="13 14">
    <name type="scientific">Ranitomeya imitator</name>
    <name type="common">mimic poison frog</name>
    <dbReference type="NCBI Taxonomy" id="111125"/>
    <lineage>
        <taxon>Eukaryota</taxon>
        <taxon>Metazoa</taxon>
        <taxon>Chordata</taxon>
        <taxon>Craniata</taxon>
        <taxon>Vertebrata</taxon>
        <taxon>Euteleostomi</taxon>
        <taxon>Amphibia</taxon>
        <taxon>Batrachia</taxon>
        <taxon>Anura</taxon>
        <taxon>Neobatrachia</taxon>
        <taxon>Hyloidea</taxon>
        <taxon>Dendrobatidae</taxon>
        <taxon>Dendrobatinae</taxon>
        <taxon>Ranitomeya</taxon>
    </lineage>
</organism>
<evidence type="ECO:0000313" key="13">
    <source>
        <dbReference type="EMBL" id="CAJ0945216.1"/>
    </source>
</evidence>
<dbReference type="SMART" id="SM00490">
    <property type="entry name" value="HELICc"/>
    <property type="match status" value="1"/>
</dbReference>
<dbReference type="InterPro" id="IPR014014">
    <property type="entry name" value="RNA_helicase_DEAD_Q_motif"/>
</dbReference>
<dbReference type="CDD" id="cd17955">
    <property type="entry name" value="DEADc_DDX49"/>
    <property type="match status" value="1"/>
</dbReference>
<keyword evidence="6 8" id="KW-0067">ATP-binding</keyword>
<dbReference type="PANTHER" id="PTHR47959:SF25">
    <property type="entry name" value="RNA HELICASE"/>
    <property type="match status" value="1"/>
</dbReference>
<comment type="similarity">
    <text evidence="8">Belongs to the DEAD box helicase family.</text>
</comment>
<dbReference type="CDD" id="cd18787">
    <property type="entry name" value="SF2_C_DEAD"/>
    <property type="match status" value="1"/>
</dbReference>
<keyword evidence="14" id="KW-1185">Reference proteome</keyword>
<evidence type="ECO:0000256" key="3">
    <source>
        <dbReference type="ARBA" id="ARBA00022741"/>
    </source>
</evidence>
<dbReference type="PROSITE" id="PS00039">
    <property type="entry name" value="DEAD_ATP_HELICASE"/>
    <property type="match status" value="1"/>
</dbReference>
<evidence type="ECO:0000256" key="1">
    <source>
        <dbReference type="ARBA" id="ARBA00004496"/>
    </source>
</evidence>
<evidence type="ECO:0000256" key="5">
    <source>
        <dbReference type="ARBA" id="ARBA00022806"/>
    </source>
</evidence>
<evidence type="ECO:0000256" key="8">
    <source>
        <dbReference type="RuleBase" id="RU000492"/>
    </source>
</evidence>
<evidence type="ECO:0000313" key="14">
    <source>
        <dbReference type="Proteomes" id="UP001176940"/>
    </source>
</evidence>
<evidence type="ECO:0000259" key="12">
    <source>
        <dbReference type="PROSITE" id="PS51195"/>
    </source>
</evidence>
<dbReference type="Proteomes" id="UP001176940">
    <property type="component" value="Unassembled WGS sequence"/>
</dbReference>
<dbReference type="Gene3D" id="3.30.420.10">
    <property type="entry name" value="Ribonuclease H-like superfamily/Ribonuclease H"/>
    <property type="match status" value="1"/>
</dbReference>
<feature type="domain" description="Helicase C-terminal" evidence="11">
    <location>
        <begin position="460"/>
        <end position="624"/>
    </location>
</feature>
<reference evidence="13" key="1">
    <citation type="submission" date="2023-07" db="EMBL/GenBank/DDBJ databases">
        <authorList>
            <person name="Stuckert A."/>
        </authorList>
    </citation>
    <scope>NUCLEOTIDE SEQUENCE</scope>
</reference>
<dbReference type="InterPro" id="IPR036397">
    <property type="entry name" value="RNaseH_sf"/>
</dbReference>
<dbReference type="EMBL" id="CAUEEQ010023644">
    <property type="protein sequence ID" value="CAJ0945216.1"/>
    <property type="molecule type" value="Genomic_DNA"/>
</dbReference>
<comment type="caution">
    <text evidence="13">The sequence shown here is derived from an EMBL/GenBank/DDBJ whole genome shotgun (WGS) entry which is preliminary data.</text>
</comment>
<dbReference type="PROSITE" id="PS51195">
    <property type="entry name" value="Q_MOTIF"/>
    <property type="match status" value="1"/>
</dbReference>
<dbReference type="SUPFAM" id="SSF52540">
    <property type="entry name" value="P-loop containing nucleoside triphosphate hydrolases"/>
    <property type="match status" value="1"/>
</dbReference>
<sequence length="724" mass="82867">MTYSSSVNVQKDLRQALDFINTPARWRWGTGIIKDELVGPFRVEDGVKLNSQTYCQFQEDFFKQWYRKKSVSFKKNMIFMQDNAPSHASNYSTAWLASKGLKEEKIMTWPPCSPDLNPIENLWSLIKFEIYREGKQCTSRNSVWGAVVAAARNVDRKQIKQLTESMNGRLMSVIIKKARQPLPEQPSLQQTRHPACCVPLPPVRVRIPPPRMRTAPPLGKRRRTVVTSYRKCCQYSRVCTETMDAFTKLGLSSWLIEQCKQLGIRKPSPVQENCIPPILEGRDCMGCAKTGSGKTAAFVLPILQKLSEDPFGIFCLVLTPTRELAYQIAEQFRVLGKPLGLKDCIIVGGMDMIAQALELTRKPHIVIATPGRLADHMRSSNTFSIKKIRFLVLDEADRLLEQGCTDFTKDLQVILGGIPAQRQTLLFSATLTDTLQELKSIAMNKPFFWESTSEVRTVEQLDQRFILVPEKVKDAYLVHLIQTFQDEHEDWSIMIFTSTCKNCQVLNMMLREFSFPSVALHSMMKQKERFAALAKFKSSVYKILIATDVAARGLDIPTVQVVINHNTPGLPKGYIHRVGRTARAGRHGMAITLVTQYDIHLVHAIEEKINLKLQEHKVKESAVLEILTQVNVTRRECEIKLECTDFDEKKEINKRKQLILEGKDPDLEAKRKAELEKIRKQKKKFKAHIQEAFQKKQDAQVRRKLKKKQLRQEKKVDKTQLSSV</sequence>
<evidence type="ECO:0000256" key="6">
    <source>
        <dbReference type="ARBA" id="ARBA00022840"/>
    </source>
</evidence>
<evidence type="ECO:0000259" key="10">
    <source>
        <dbReference type="PROSITE" id="PS51192"/>
    </source>
</evidence>
<dbReference type="PROSITE" id="PS51192">
    <property type="entry name" value="HELICASE_ATP_BIND_1"/>
    <property type="match status" value="1"/>
</dbReference>
<dbReference type="InterPro" id="IPR000629">
    <property type="entry name" value="RNA-helicase_DEAD-box_CS"/>
</dbReference>
<keyword evidence="5 8" id="KW-0347">Helicase</keyword>
<dbReference type="InterPro" id="IPR038717">
    <property type="entry name" value="Tc1-like_DDE_dom"/>
</dbReference>
<evidence type="ECO:0000256" key="4">
    <source>
        <dbReference type="ARBA" id="ARBA00022801"/>
    </source>
</evidence>
<name>A0ABN9LQS5_9NEOB</name>
<dbReference type="Gene3D" id="3.40.50.300">
    <property type="entry name" value="P-loop containing nucleotide triphosphate hydrolases"/>
    <property type="match status" value="2"/>
</dbReference>
<dbReference type="InterPro" id="IPR014001">
    <property type="entry name" value="Helicase_ATP-bd"/>
</dbReference>
<gene>
    <name evidence="13" type="ORF">RIMI_LOCUS10777973</name>
</gene>
<evidence type="ECO:0000256" key="2">
    <source>
        <dbReference type="ARBA" id="ARBA00012552"/>
    </source>
</evidence>
<accession>A0ABN9LQS5</accession>
<dbReference type="InterPro" id="IPR027417">
    <property type="entry name" value="P-loop_NTPase"/>
</dbReference>
<keyword evidence="4 8" id="KW-0378">Hydrolase</keyword>
<evidence type="ECO:0000259" key="11">
    <source>
        <dbReference type="PROSITE" id="PS51194"/>
    </source>
</evidence>
<dbReference type="SMART" id="SM00487">
    <property type="entry name" value="DEXDc"/>
    <property type="match status" value="1"/>
</dbReference>
<dbReference type="Pfam" id="PF00271">
    <property type="entry name" value="Helicase_C"/>
    <property type="match status" value="1"/>
</dbReference>
<dbReference type="EC" id="3.6.4.13" evidence="2"/>
<dbReference type="InterPro" id="IPR001650">
    <property type="entry name" value="Helicase_C-like"/>
</dbReference>
<feature type="region of interest" description="Disordered" evidence="9">
    <location>
        <begin position="694"/>
        <end position="724"/>
    </location>
</feature>
<comment type="subcellular location">
    <subcellularLocation>
        <location evidence="1">Cytoplasm</location>
    </subcellularLocation>
</comment>
<dbReference type="PROSITE" id="PS51194">
    <property type="entry name" value="HELICASE_CTER"/>
    <property type="match status" value="1"/>
</dbReference>